<name>A0A6J4V8M3_9BACT</name>
<reference evidence="1" key="1">
    <citation type="submission" date="2020-02" db="EMBL/GenBank/DDBJ databases">
        <authorList>
            <person name="Meier V. D."/>
        </authorList>
    </citation>
    <scope>NUCLEOTIDE SEQUENCE</scope>
    <source>
        <strain evidence="1">AVDCRST_MAG88</strain>
    </source>
</reference>
<evidence type="ECO:0000313" key="1">
    <source>
        <dbReference type="EMBL" id="CAA9570147.1"/>
    </source>
</evidence>
<accession>A0A6J4V8M3</accession>
<organism evidence="1">
    <name type="scientific">uncultured Thermomicrobiales bacterium</name>
    <dbReference type="NCBI Taxonomy" id="1645740"/>
    <lineage>
        <taxon>Bacteria</taxon>
        <taxon>Pseudomonadati</taxon>
        <taxon>Thermomicrobiota</taxon>
        <taxon>Thermomicrobia</taxon>
        <taxon>Thermomicrobiales</taxon>
        <taxon>environmental samples</taxon>
    </lineage>
</organism>
<dbReference type="AlphaFoldDB" id="A0A6J4V8M3"/>
<gene>
    <name evidence="1" type="ORF">AVDCRST_MAG88-2255</name>
</gene>
<proteinExistence type="predicted"/>
<protein>
    <submittedName>
        <fullName evidence="1">Uncharacterized protein</fullName>
    </submittedName>
</protein>
<sequence length="83" mass="9179">MSRFFRIHADETVLTDALFAFVTDPRSSRNDAPVVRELNDVAPEMIEVCESMILDGVDERNYVADYVHAVVSGDMGADDNTGV</sequence>
<dbReference type="EMBL" id="CADCWM010000577">
    <property type="protein sequence ID" value="CAA9570147.1"/>
    <property type="molecule type" value="Genomic_DNA"/>
</dbReference>